<dbReference type="InterPro" id="IPR036890">
    <property type="entry name" value="HATPase_C_sf"/>
</dbReference>
<dbReference type="RefSeq" id="WP_096467487.1">
    <property type="nucleotide sequence ID" value="NZ_AP017312.1"/>
</dbReference>
<sequence length="143" mass="16513">MNKEVELQVTCPANLNSLYFLDDFCEHSLSFIGSIKKEWICFAAHEVFINIIEATRQQYGDSHNKKLSMRISSQNNEIEIEISDEVSGIPDEILGSVRIRTFEDVLLEENSRGLMMIHHIADEWQYEADGNKGIFTLRFRGEI</sequence>
<dbReference type="AlphaFoldDB" id="A0A0U5BHQ2"/>
<evidence type="ECO:0000313" key="3">
    <source>
        <dbReference type="Proteomes" id="UP000217696"/>
    </source>
</evidence>
<reference evidence="2 3" key="1">
    <citation type="submission" date="2015-12" db="EMBL/GenBank/DDBJ databases">
        <title>Genome sequence of Aneurinibacillus soli.</title>
        <authorList>
            <person name="Lee J.S."/>
            <person name="Lee K.C."/>
            <person name="Kim K.K."/>
            <person name="Lee B.W."/>
        </authorList>
    </citation>
    <scope>NUCLEOTIDE SEQUENCE [LARGE SCALE GENOMIC DNA]</scope>
    <source>
        <strain evidence="2 3">CB4</strain>
    </source>
</reference>
<dbReference type="OrthoDB" id="2621827at2"/>
<dbReference type="Proteomes" id="UP000217696">
    <property type="component" value="Chromosome"/>
</dbReference>
<protein>
    <recommendedName>
        <fullName evidence="1">Histidine kinase/HSP90-like ATPase domain-containing protein</fullName>
    </recommendedName>
</protein>
<evidence type="ECO:0000313" key="2">
    <source>
        <dbReference type="EMBL" id="BAU29847.1"/>
    </source>
</evidence>
<name>A0A0U5BHQ2_9BACL</name>
<gene>
    <name evidence="2" type="ORF">CB4_04101</name>
</gene>
<organism evidence="2 3">
    <name type="scientific">Aneurinibacillus soli</name>
    <dbReference type="NCBI Taxonomy" id="1500254"/>
    <lineage>
        <taxon>Bacteria</taxon>
        <taxon>Bacillati</taxon>
        <taxon>Bacillota</taxon>
        <taxon>Bacilli</taxon>
        <taxon>Bacillales</taxon>
        <taxon>Paenibacillaceae</taxon>
        <taxon>Aneurinibacillus group</taxon>
        <taxon>Aneurinibacillus</taxon>
    </lineage>
</organism>
<dbReference type="Pfam" id="PF13581">
    <property type="entry name" value="HATPase_c_2"/>
    <property type="match status" value="1"/>
</dbReference>
<dbReference type="Gene3D" id="3.30.565.10">
    <property type="entry name" value="Histidine kinase-like ATPase, C-terminal domain"/>
    <property type="match status" value="1"/>
</dbReference>
<proteinExistence type="predicted"/>
<feature type="domain" description="Histidine kinase/HSP90-like ATPase" evidence="1">
    <location>
        <begin position="39"/>
        <end position="132"/>
    </location>
</feature>
<dbReference type="CDD" id="cd16936">
    <property type="entry name" value="HATPase_RsbW-like"/>
    <property type="match status" value="1"/>
</dbReference>
<evidence type="ECO:0000259" key="1">
    <source>
        <dbReference type="Pfam" id="PF13581"/>
    </source>
</evidence>
<accession>A0A0U5BHQ2</accession>
<dbReference type="InterPro" id="IPR003594">
    <property type="entry name" value="HATPase_dom"/>
</dbReference>
<dbReference type="KEGG" id="asoc:CB4_04101"/>
<keyword evidence="3" id="KW-1185">Reference proteome</keyword>
<dbReference type="EMBL" id="AP017312">
    <property type="protein sequence ID" value="BAU29847.1"/>
    <property type="molecule type" value="Genomic_DNA"/>
</dbReference>